<evidence type="ECO:0000313" key="2">
    <source>
        <dbReference type="Proteomes" id="UP000064921"/>
    </source>
</evidence>
<name>A0A0U3Q506_9HYPH</name>
<dbReference type="KEGG" id="pphr:APZ00_11780"/>
<dbReference type="STRING" id="121719.APZ00_11780"/>
<reference evidence="1 2" key="1">
    <citation type="submission" date="2015-10" db="EMBL/GenBank/DDBJ databases">
        <title>The world's first case of liver abscess caused by Pannonibacter phragmitetus.</title>
        <authorList>
            <person name="Ming D."/>
            <person name="Wang M."/>
            <person name="Zhou Y."/>
            <person name="Jiang T."/>
            <person name="Hu S."/>
        </authorList>
    </citation>
    <scope>NUCLEOTIDE SEQUENCE [LARGE SCALE GENOMIC DNA]</scope>
    <source>
        <strain evidence="1 2">31801</strain>
    </source>
</reference>
<organism evidence="1 2">
    <name type="scientific">Pannonibacter phragmitetus</name>
    <dbReference type="NCBI Taxonomy" id="121719"/>
    <lineage>
        <taxon>Bacteria</taxon>
        <taxon>Pseudomonadati</taxon>
        <taxon>Pseudomonadota</taxon>
        <taxon>Alphaproteobacteria</taxon>
        <taxon>Hyphomicrobiales</taxon>
        <taxon>Stappiaceae</taxon>
        <taxon>Pannonibacter</taxon>
    </lineage>
</organism>
<protein>
    <submittedName>
        <fullName evidence="1">Uncharacterized protein</fullName>
    </submittedName>
</protein>
<sequence>MPSSVQMTNSMTLALWPVWDPPAFAPMPKPVSTATATSRQASRTEITGRGTRVFIARVRSTGLESSLILVNQI</sequence>
<evidence type="ECO:0000313" key="1">
    <source>
        <dbReference type="EMBL" id="ALV27657.1"/>
    </source>
</evidence>
<dbReference type="EMBL" id="CP013068">
    <property type="protein sequence ID" value="ALV27657.1"/>
    <property type="molecule type" value="Genomic_DNA"/>
</dbReference>
<dbReference type="Proteomes" id="UP000064921">
    <property type="component" value="Chromosome"/>
</dbReference>
<keyword evidence="2" id="KW-1185">Reference proteome</keyword>
<gene>
    <name evidence="1" type="ORF">APZ00_11780</name>
</gene>
<proteinExistence type="predicted"/>
<accession>A0A0U3Q506</accession>
<dbReference type="AlphaFoldDB" id="A0A0U3Q506"/>